<feature type="chain" id="PRO_5024936557" description="SH3 domain-containing protein" evidence="1">
    <location>
        <begin position="21"/>
        <end position="129"/>
    </location>
</feature>
<evidence type="ECO:0008006" key="4">
    <source>
        <dbReference type="Google" id="ProtNLM"/>
    </source>
</evidence>
<reference evidence="2 3" key="1">
    <citation type="submission" date="2019-04" db="EMBL/GenBank/DDBJ databases">
        <title>Friends and foes A comparative genomics studyof 23 Aspergillus species from section Flavi.</title>
        <authorList>
            <consortium name="DOE Joint Genome Institute"/>
            <person name="Kjaerbolling I."/>
            <person name="Vesth T."/>
            <person name="Frisvad J.C."/>
            <person name="Nybo J.L."/>
            <person name="Theobald S."/>
            <person name="Kildgaard S."/>
            <person name="Isbrandt T."/>
            <person name="Kuo A."/>
            <person name="Sato A."/>
            <person name="Lyhne E.K."/>
            <person name="Kogle M.E."/>
            <person name="Wiebenga A."/>
            <person name="Kun R.S."/>
            <person name="Lubbers R.J."/>
            <person name="Makela M.R."/>
            <person name="Barry K."/>
            <person name="Chovatia M."/>
            <person name="Clum A."/>
            <person name="Daum C."/>
            <person name="Haridas S."/>
            <person name="He G."/>
            <person name="LaButti K."/>
            <person name="Lipzen A."/>
            <person name="Mondo S."/>
            <person name="Riley R."/>
            <person name="Salamov A."/>
            <person name="Simmons B.A."/>
            <person name="Magnuson J.K."/>
            <person name="Henrissat B."/>
            <person name="Mortensen U.H."/>
            <person name="Larsen T.O."/>
            <person name="Devries R.P."/>
            <person name="Grigoriev I.V."/>
            <person name="Machida M."/>
            <person name="Baker S.E."/>
            <person name="Andersen M.R."/>
        </authorList>
    </citation>
    <scope>NUCLEOTIDE SEQUENCE [LARGE SCALE GENOMIC DNA]</scope>
    <source>
        <strain evidence="2 3">IBT 29228</strain>
    </source>
</reference>
<keyword evidence="1" id="KW-0732">Signal</keyword>
<evidence type="ECO:0000256" key="1">
    <source>
        <dbReference type="SAM" id="SignalP"/>
    </source>
</evidence>
<gene>
    <name evidence="2" type="ORF">BDV26DRAFT_298927</name>
</gene>
<organism evidence="2 3">
    <name type="scientific">Aspergillus bertholletiae</name>
    <dbReference type="NCBI Taxonomy" id="1226010"/>
    <lineage>
        <taxon>Eukaryota</taxon>
        <taxon>Fungi</taxon>
        <taxon>Dikarya</taxon>
        <taxon>Ascomycota</taxon>
        <taxon>Pezizomycotina</taxon>
        <taxon>Eurotiomycetes</taxon>
        <taxon>Eurotiomycetidae</taxon>
        <taxon>Eurotiales</taxon>
        <taxon>Aspergillaceae</taxon>
        <taxon>Aspergillus</taxon>
        <taxon>Aspergillus subgen. Circumdati</taxon>
    </lineage>
</organism>
<feature type="signal peptide" evidence="1">
    <location>
        <begin position="1"/>
        <end position="20"/>
    </location>
</feature>
<dbReference type="AlphaFoldDB" id="A0A5N7AQV2"/>
<sequence length="129" mass="13652">MRFSFVALATLLPAAAFGAAMPGDPADAAPTLYTGPAIPALELEARDLEKRSVKGHVNVDGLRYRTCPRTSCTAVGQYSKGTKVNLVCYTRTNTTTVKGDKGWGKLTNGYWVALANGAYVGWAGLLPPC</sequence>
<name>A0A5N7AQV2_9EURO</name>
<evidence type="ECO:0000313" key="3">
    <source>
        <dbReference type="Proteomes" id="UP000326198"/>
    </source>
</evidence>
<proteinExistence type="predicted"/>
<dbReference type="OrthoDB" id="2251794at2759"/>
<dbReference type="Proteomes" id="UP000326198">
    <property type="component" value="Unassembled WGS sequence"/>
</dbReference>
<evidence type="ECO:0000313" key="2">
    <source>
        <dbReference type="EMBL" id="KAE8371278.1"/>
    </source>
</evidence>
<dbReference type="EMBL" id="ML736443">
    <property type="protein sequence ID" value="KAE8371278.1"/>
    <property type="molecule type" value="Genomic_DNA"/>
</dbReference>
<accession>A0A5N7AQV2</accession>
<keyword evidence="3" id="KW-1185">Reference proteome</keyword>
<protein>
    <recommendedName>
        <fullName evidence="4">SH3 domain-containing protein</fullName>
    </recommendedName>
</protein>